<dbReference type="PANTHER" id="PTHR36978:SF4">
    <property type="entry name" value="P-LOOP CONTAINING NUCLEOSIDE TRIPHOSPHATE HYDROLASE PROTEIN"/>
    <property type="match status" value="1"/>
</dbReference>
<dbReference type="PANTHER" id="PTHR36978">
    <property type="entry name" value="P-LOOP CONTAINING NUCLEOTIDE TRIPHOSPHATE HYDROLASE"/>
    <property type="match status" value="1"/>
</dbReference>
<dbReference type="EMBL" id="MDYN01000047">
    <property type="protein sequence ID" value="OQD79627.1"/>
    <property type="molecule type" value="Genomic_DNA"/>
</dbReference>
<dbReference type="SUPFAM" id="SSF52540">
    <property type="entry name" value="P-loop containing nucleoside triphosphate hydrolases"/>
    <property type="match status" value="1"/>
</dbReference>
<dbReference type="AlphaFoldDB" id="A0A1V6PSE3"/>
<reference evidence="3" key="1">
    <citation type="journal article" date="2017" name="Nat. Microbiol.">
        <title>Global analysis of biosynthetic gene clusters reveals vast potential of secondary metabolite production in Penicillium species.</title>
        <authorList>
            <person name="Nielsen J.C."/>
            <person name="Grijseels S."/>
            <person name="Prigent S."/>
            <person name="Ji B."/>
            <person name="Dainat J."/>
            <person name="Nielsen K.F."/>
            <person name="Frisvad J.C."/>
            <person name="Workman M."/>
            <person name="Nielsen J."/>
        </authorList>
    </citation>
    <scope>NUCLEOTIDE SEQUENCE [LARGE SCALE GENOMIC DNA]</scope>
    <source>
        <strain evidence="3">IBT 31811</strain>
    </source>
</reference>
<dbReference type="Pfam" id="PF17784">
    <property type="entry name" value="Sulfotransfer_4"/>
    <property type="match status" value="1"/>
</dbReference>
<organism evidence="2 3">
    <name type="scientific">Penicillium antarcticum</name>
    <dbReference type="NCBI Taxonomy" id="416450"/>
    <lineage>
        <taxon>Eukaryota</taxon>
        <taxon>Fungi</taxon>
        <taxon>Dikarya</taxon>
        <taxon>Ascomycota</taxon>
        <taxon>Pezizomycotina</taxon>
        <taxon>Eurotiomycetes</taxon>
        <taxon>Eurotiomycetidae</taxon>
        <taxon>Eurotiales</taxon>
        <taxon>Aspergillaceae</taxon>
        <taxon>Penicillium</taxon>
    </lineage>
</organism>
<keyword evidence="1" id="KW-0812">Transmembrane</keyword>
<evidence type="ECO:0000256" key="1">
    <source>
        <dbReference type="SAM" id="Phobius"/>
    </source>
</evidence>
<evidence type="ECO:0008006" key="4">
    <source>
        <dbReference type="Google" id="ProtNLM"/>
    </source>
</evidence>
<evidence type="ECO:0000313" key="3">
    <source>
        <dbReference type="Proteomes" id="UP000191672"/>
    </source>
</evidence>
<proteinExistence type="predicted"/>
<dbReference type="InterPro" id="IPR027417">
    <property type="entry name" value="P-loop_NTPase"/>
</dbReference>
<gene>
    <name evidence="2" type="ORF">PENANT_c047G00889</name>
</gene>
<dbReference type="InterPro" id="IPR040632">
    <property type="entry name" value="Sulfotransfer_4"/>
</dbReference>
<dbReference type="STRING" id="416450.A0A1V6PSE3"/>
<accession>A0A1V6PSE3</accession>
<keyword evidence="1" id="KW-0472">Membrane</keyword>
<dbReference type="Gene3D" id="3.40.50.300">
    <property type="entry name" value="P-loop containing nucleotide triphosphate hydrolases"/>
    <property type="match status" value="1"/>
</dbReference>
<evidence type="ECO:0000313" key="2">
    <source>
        <dbReference type="EMBL" id="OQD79627.1"/>
    </source>
</evidence>
<keyword evidence="1" id="KW-1133">Transmembrane helix</keyword>
<sequence length="284" mass="32400">MSRKVDQLPMPVEVRRMKVIVASPSRSGTLGLYQAMKILGFKTYHLYECIAVNGLPHLQAMKEAIIAQYNRIAGVKKFNQTDYDRWLGEYDCLVEIPSYMGMDLIGEYLKDPEVKFILTERDPDKWVNSVNNTAGGVAKMGYEFPFSILKYFDATLYDFLDLNDLVYKALSGCTEMGDPDNRENLRQYYTDYINLAKATIPADRLCLIQLEDGLDWEKICPFLDLPIPDVAYPNRNEPEKFQVMVEEFLQPKIIASVMRLSAVAIPVVGVLGWAAVKYARFFVA</sequence>
<protein>
    <recommendedName>
        <fullName evidence="4">Sulfotransferase domain-containing protein</fullName>
    </recommendedName>
</protein>
<feature type="transmembrane region" description="Helical" evidence="1">
    <location>
        <begin position="257"/>
        <end position="276"/>
    </location>
</feature>
<dbReference type="OrthoDB" id="408152at2759"/>
<dbReference type="Proteomes" id="UP000191672">
    <property type="component" value="Unassembled WGS sequence"/>
</dbReference>
<name>A0A1V6PSE3_9EURO</name>
<comment type="caution">
    <text evidence="2">The sequence shown here is derived from an EMBL/GenBank/DDBJ whole genome shotgun (WGS) entry which is preliminary data.</text>
</comment>
<keyword evidence="3" id="KW-1185">Reference proteome</keyword>